<reference evidence="1" key="1">
    <citation type="submission" date="2022-06" db="EMBL/GenBank/DDBJ databases">
        <title>Genome sequence of Phormidium yuhuli AB48 isolated from an industrial photobioreactor environment.</title>
        <authorList>
            <person name="Qiu Y."/>
            <person name="Noonan A.J.C."/>
            <person name="Dofher K."/>
            <person name="Koch M."/>
            <person name="Kieft B."/>
            <person name="Lin X."/>
            <person name="Ziels R.M."/>
            <person name="Hallam S.J."/>
        </authorList>
    </citation>
    <scope>NUCLEOTIDE SEQUENCE</scope>
    <source>
        <strain evidence="1">AB48</strain>
    </source>
</reference>
<keyword evidence="2" id="KW-1185">Reference proteome</keyword>
<dbReference type="Proteomes" id="UP001056708">
    <property type="component" value="Chromosome"/>
</dbReference>
<proteinExistence type="predicted"/>
<gene>
    <name evidence="1" type="ORF">NEA10_14820</name>
</gene>
<dbReference type="RefSeq" id="WP_252661848.1">
    <property type="nucleotide sequence ID" value="NZ_CP098611.1"/>
</dbReference>
<sequence>MKKSNKFSLRNKLWLVCLAIFGFSLSLFVGINFVNSKSTFMSDGMIFLVQNQPRVLQPISSRDRHLERAIQEEIPFIGEFEYLYNRIDLNGDGQPETIVHLIGPTTCGTGGCTTQIFQGSGSNYNPVGYGLLSHPPIIVTNQTHSGWKDIVVHQRDATPVRFRFIGEGYESQTSQQINLNRITGTWLFAREYRRYLREPFRVP</sequence>
<dbReference type="EMBL" id="CP098611">
    <property type="protein sequence ID" value="USR90111.1"/>
    <property type="molecule type" value="Genomic_DNA"/>
</dbReference>
<accession>A0ABY5AMV3</accession>
<evidence type="ECO:0000313" key="2">
    <source>
        <dbReference type="Proteomes" id="UP001056708"/>
    </source>
</evidence>
<protein>
    <submittedName>
        <fullName evidence="1">Uncharacterized protein</fullName>
    </submittedName>
</protein>
<name>A0ABY5AMV3_9CYAN</name>
<organism evidence="1 2">
    <name type="scientific">Phormidium yuhuli AB48</name>
    <dbReference type="NCBI Taxonomy" id="2940671"/>
    <lineage>
        <taxon>Bacteria</taxon>
        <taxon>Bacillati</taxon>
        <taxon>Cyanobacteriota</taxon>
        <taxon>Cyanophyceae</taxon>
        <taxon>Oscillatoriophycideae</taxon>
        <taxon>Oscillatoriales</taxon>
        <taxon>Oscillatoriaceae</taxon>
        <taxon>Phormidium</taxon>
        <taxon>Phormidium yuhuli</taxon>
    </lineage>
</organism>
<evidence type="ECO:0000313" key="1">
    <source>
        <dbReference type="EMBL" id="USR90111.1"/>
    </source>
</evidence>